<reference evidence="5 7" key="2">
    <citation type="submission" date="2018-11" db="EMBL/GenBank/DDBJ databases">
        <authorList>
            <consortium name="Pathogen Informatics"/>
        </authorList>
    </citation>
    <scope>NUCLEOTIDE SEQUENCE [LARGE SCALE GENOMIC DNA]</scope>
</reference>
<dbReference type="InterPro" id="IPR036322">
    <property type="entry name" value="WD40_repeat_dom_sf"/>
</dbReference>
<dbReference type="PROSITE" id="PS50082">
    <property type="entry name" value="WD_REPEATS_2"/>
    <property type="match status" value="2"/>
</dbReference>
<gene>
    <name evidence="5" type="ORF">HDID_LOCUS4095</name>
    <name evidence="6" type="ORF">WMSIL1_LOCUS14003</name>
</gene>
<dbReference type="Proteomes" id="UP000321570">
    <property type="component" value="Unassembled WGS sequence"/>
</dbReference>
<dbReference type="SMART" id="SM00320">
    <property type="entry name" value="WD40"/>
    <property type="match status" value="5"/>
</dbReference>
<feature type="repeat" description="WD" evidence="3">
    <location>
        <begin position="61"/>
        <end position="102"/>
    </location>
</feature>
<name>A0A0R3SGQ2_HYMDI</name>
<dbReference type="STRING" id="6216.A0A0R3SGQ2"/>
<evidence type="ECO:0000256" key="3">
    <source>
        <dbReference type="PROSITE-ProRule" id="PRU00221"/>
    </source>
</evidence>
<sequence length="478" mass="51957">MVPFNTPPHHSGDEEEEEVYLPSSAPVEFVENPSDDDVEMMSDSGGSEVFTPETDDAKLVLAKHKDSVFCVDVHPSGKLIVSGSQDDNAIVWNLETASEVFTCTGHTDSVTYVAFSPDGQFLATGDMAGCAHIWHLEFSPDSTQNVIITLNRSLQLGELSSLSWWQLPPQAISGNRPRPLVLNIGSEDGIYSATLVGTSSRIVERASKYLMGSGKAVVGVIAVPSTNGTERPLFAVICRDGDFRVWDIRDERTLLQATLPMPPFDPEVDVAEEELSKGYLCIDAPPESQAVDMVAVGGFEKVVLVPCKPPSFEELESGPRRISANSLTTIQFDAGAMSVEAVEFSPTHPYLAFGTVGGQIGVYDTSLMRMRRRWSYTDPSTGYEEAFGITSLKWSHSEPLVFYTSTLAGSVVAWSASSGNGVPMAVWRGHSAAVLDLALAPVIPEFPRERFIVSSSDDHSVRVFDTERLHENMAEKGT</sequence>
<dbReference type="InterPro" id="IPR015943">
    <property type="entry name" value="WD40/YVTN_repeat-like_dom_sf"/>
</dbReference>
<keyword evidence="8" id="KW-1185">Reference proteome</keyword>
<evidence type="ECO:0000313" key="7">
    <source>
        <dbReference type="Proteomes" id="UP000274504"/>
    </source>
</evidence>
<dbReference type="SUPFAM" id="SSF50978">
    <property type="entry name" value="WD40 repeat-like"/>
    <property type="match status" value="1"/>
</dbReference>
<reference evidence="6 8" key="3">
    <citation type="submission" date="2019-07" db="EMBL/GenBank/DDBJ databases">
        <authorList>
            <person name="Jastrzebski P J."/>
            <person name="Paukszto L."/>
            <person name="Jastrzebski P J."/>
        </authorList>
    </citation>
    <scope>NUCLEOTIDE SEQUENCE [LARGE SCALE GENOMIC DNA]</scope>
    <source>
        <strain evidence="6 8">WMS-il1</strain>
    </source>
</reference>
<evidence type="ECO:0000256" key="2">
    <source>
        <dbReference type="ARBA" id="ARBA00022737"/>
    </source>
</evidence>
<dbReference type="PANTHER" id="PTHR19857:SF8">
    <property type="entry name" value="ANGIO-ASSOCIATED MIGRATORY CELL PROTEIN"/>
    <property type="match status" value="1"/>
</dbReference>
<dbReference type="OrthoDB" id="10261640at2759"/>
<dbReference type="Pfam" id="PF00400">
    <property type="entry name" value="WD40"/>
    <property type="match status" value="3"/>
</dbReference>
<dbReference type="InterPro" id="IPR051179">
    <property type="entry name" value="WD_repeat_multifunction"/>
</dbReference>
<dbReference type="WBParaSite" id="HDID_0000409701-mRNA-1">
    <property type="protein sequence ID" value="HDID_0000409701-mRNA-1"/>
    <property type="gene ID" value="HDID_0000409701"/>
</dbReference>
<evidence type="ECO:0000256" key="1">
    <source>
        <dbReference type="ARBA" id="ARBA00022574"/>
    </source>
</evidence>
<dbReference type="EMBL" id="UYSG01001438">
    <property type="protein sequence ID" value="VDL43696.1"/>
    <property type="molecule type" value="Genomic_DNA"/>
</dbReference>
<evidence type="ECO:0000313" key="9">
    <source>
        <dbReference type="WBParaSite" id="HDID_0000409701-mRNA-1"/>
    </source>
</evidence>
<keyword evidence="1 3" id="KW-0853">WD repeat</keyword>
<reference evidence="9" key="1">
    <citation type="submission" date="2017-02" db="UniProtKB">
        <authorList>
            <consortium name="WormBaseParasite"/>
        </authorList>
    </citation>
    <scope>IDENTIFICATION</scope>
</reference>
<dbReference type="InterPro" id="IPR001680">
    <property type="entry name" value="WD40_rpt"/>
</dbReference>
<dbReference type="PROSITE" id="PS00678">
    <property type="entry name" value="WD_REPEATS_1"/>
    <property type="match status" value="1"/>
</dbReference>
<dbReference type="Proteomes" id="UP000274504">
    <property type="component" value="Unassembled WGS sequence"/>
</dbReference>
<dbReference type="Gene3D" id="2.130.10.10">
    <property type="entry name" value="YVTN repeat-like/Quinoprotein amine dehydrogenase"/>
    <property type="match status" value="1"/>
</dbReference>
<dbReference type="EMBL" id="CABIJS010000702">
    <property type="protein sequence ID" value="VUZ56386.1"/>
    <property type="molecule type" value="Genomic_DNA"/>
</dbReference>
<evidence type="ECO:0000313" key="8">
    <source>
        <dbReference type="Proteomes" id="UP000321570"/>
    </source>
</evidence>
<feature type="repeat" description="WD" evidence="3">
    <location>
        <begin position="103"/>
        <end position="137"/>
    </location>
</feature>
<evidence type="ECO:0000313" key="6">
    <source>
        <dbReference type="EMBL" id="VUZ56386.1"/>
    </source>
</evidence>
<proteinExistence type="predicted"/>
<organism evidence="9">
    <name type="scientific">Hymenolepis diminuta</name>
    <name type="common">Rat tapeworm</name>
    <dbReference type="NCBI Taxonomy" id="6216"/>
    <lineage>
        <taxon>Eukaryota</taxon>
        <taxon>Metazoa</taxon>
        <taxon>Spiralia</taxon>
        <taxon>Lophotrochozoa</taxon>
        <taxon>Platyhelminthes</taxon>
        <taxon>Cestoda</taxon>
        <taxon>Eucestoda</taxon>
        <taxon>Cyclophyllidea</taxon>
        <taxon>Hymenolepididae</taxon>
        <taxon>Hymenolepis</taxon>
    </lineage>
</organism>
<evidence type="ECO:0000313" key="5">
    <source>
        <dbReference type="EMBL" id="VDL43696.1"/>
    </source>
</evidence>
<accession>A0A0R3SGQ2</accession>
<dbReference type="AlphaFoldDB" id="A0A0R3SGQ2"/>
<dbReference type="InterPro" id="IPR019775">
    <property type="entry name" value="WD40_repeat_CS"/>
</dbReference>
<dbReference type="PROSITE" id="PS50294">
    <property type="entry name" value="WD_REPEATS_REGION"/>
    <property type="match status" value="2"/>
</dbReference>
<feature type="region of interest" description="Disordered" evidence="4">
    <location>
        <begin position="1"/>
        <end position="22"/>
    </location>
</feature>
<protein>
    <submittedName>
        <fullName evidence="9">WD_REPEATS_REGION domain-containing protein</fullName>
    </submittedName>
</protein>
<evidence type="ECO:0000256" key="4">
    <source>
        <dbReference type="SAM" id="MobiDB-lite"/>
    </source>
</evidence>
<keyword evidence="2" id="KW-0677">Repeat</keyword>
<dbReference type="PANTHER" id="PTHR19857">
    <property type="entry name" value="MITOCHONDRIAL DIVISION PROTEIN 1-RELATED"/>
    <property type="match status" value="1"/>
</dbReference>